<keyword evidence="1" id="KW-0805">Transcription regulation</keyword>
<dbReference type="OrthoDB" id="9799663at2"/>
<dbReference type="PANTHER" id="PTHR42756:SF1">
    <property type="entry name" value="TRANSCRIPTIONAL REPRESSOR OF EMRAB OPERON"/>
    <property type="match status" value="1"/>
</dbReference>
<dbReference type="PROSITE" id="PS50995">
    <property type="entry name" value="HTH_MARR_2"/>
    <property type="match status" value="1"/>
</dbReference>
<dbReference type="InterPro" id="IPR036390">
    <property type="entry name" value="WH_DNA-bd_sf"/>
</dbReference>
<keyword evidence="2" id="KW-0238">DNA-binding</keyword>
<gene>
    <name evidence="5" type="ORF">SAMN02745207_03287</name>
</gene>
<dbReference type="STRING" id="1121316.SAMN02745207_03287"/>
<dbReference type="Pfam" id="PF12802">
    <property type="entry name" value="MarR_2"/>
    <property type="match status" value="1"/>
</dbReference>
<dbReference type="SMART" id="SM00347">
    <property type="entry name" value="HTH_MARR"/>
    <property type="match status" value="1"/>
</dbReference>
<dbReference type="InterPro" id="IPR011991">
    <property type="entry name" value="ArsR-like_HTH"/>
</dbReference>
<evidence type="ECO:0000313" key="5">
    <source>
        <dbReference type="EMBL" id="SHH93772.1"/>
    </source>
</evidence>
<dbReference type="Proteomes" id="UP000184447">
    <property type="component" value="Unassembled WGS sequence"/>
</dbReference>
<organism evidence="5 6">
    <name type="scientific">Clostridium grantii DSM 8605</name>
    <dbReference type="NCBI Taxonomy" id="1121316"/>
    <lineage>
        <taxon>Bacteria</taxon>
        <taxon>Bacillati</taxon>
        <taxon>Bacillota</taxon>
        <taxon>Clostridia</taxon>
        <taxon>Eubacteriales</taxon>
        <taxon>Clostridiaceae</taxon>
        <taxon>Clostridium</taxon>
    </lineage>
</organism>
<evidence type="ECO:0000313" key="6">
    <source>
        <dbReference type="Proteomes" id="UP000184447"/>
    </source>
</evidence>
<dbReference type="PANTHER" id="PTHR42756">
    <property type="entry name" value="TRANSCRIPTIONAL REGULATOR, MARR"/>
    <property type="match status" value="1"/>
</dbReference>
<dbReference type="RefSeq" id="WP_073339647.1">
    <property type="nucleotide sequence ID" value="NZ_FQXM01000022.1"/>
</dbReference>
<evidence type="ECO:0000256" key="2">
    <source>
        <dbReference type="ARBA" id="ARBA00023125"/>
    </source>
</evidence>
<evidence type="ECO:0000256" key="1">
    <source>
        <dbReference type="ARBA" id="ARBA00023015"/>
    </source>
</evidence>
<keyword evidence="6" id="KW-1185">Reference proteome</keyword>
<reference evidence="5 6" key="1">
    <citation type="submission" date="2016-11" db="EMBL/GenBank/DDBJ databases">
        <authorList>
            <person name="Jaros S."/>
            <person name="Januszkiewicz K."/>
            <person name="Wedrychowicz H."/>
        </authorList>
    </citation>
    <scope>NUCLEOTIDE SEQUENCE [LARGE SCALE GENOMIC DNA]</scope>
    <source>
        <strain evidence="5 6">DSM 8605</strain>
    </source>
</reference>
<dbReference type="AlphaFoldDB" id="A0A1M5X2F9"/>
<name>A0A1M5X2F9_9CLOT</name>
<feature type="domain" description="HTH marR-type" evidence="4">
    <location>
        <begin position="1"/>
        <end position="139"/>
    </location>
</feature>
<dbReference type="CDD" id="cd00090">
    <property type="entry name" value="HTH_ARSR"/>
    <property type="match status" value="1"/>
</dbReference>
<evidence type="ECO:0000256" key="3">
    <source>
        <dbReference type="ARBA" id="ARBA00023163"/>
    </source>
</evidence>
<proteinExistence type="predicted"/>
<evidence type="ECO:0000259" key="4">
    <source>
        <dbReference type="PROSITE" id="PS50995"/>
    </source>
</evidence>
<dbReference type="SUPFAM" id="SSF46785">
    <property type="entry name" value="Winged helix' DNA-binding domain"/>
    <property type="match status" value="1"/>
</dbReference>
<dbReference type="EMBL" id="FQXM01000022">
    <property type="protein sequence ID" value="SHH93772.1"/>
    <property type="molecule type" value="Genomic_DNA"/>
</dbReference>
<sequence length="146" mass="17182">MKDKYIVFFISRTKKKMIDFIEEKLKEYNMEGLIPSHGNILTALYESEGKLTMKEIARIIGKDKSTVTPLVNKLLSLGYIKKSKDKNDKRVSYIMLTDKGISMETKYRNISMEVYETAYKDFTEDEKETLNRLLKKLSMNFNKQKQ</sequence>
<dbReference type="GO" id="GO:0003700">
    <property type="term" value="F:DNA-binding transcription factor activity"/>
    <property type="evidence" value="ECO:0007669"/>
    <property type="project" value="InterPro"/>
</dbReference>
<dbReference type="InterPro" id="IPR000835">
    <property type="entry name" value="HTH_MarR-typ"/>
</dbReference>
<keyword evidence="3" id="KW-0804">Transcription</keyword>
<protein>
    <submittedName>
        <fullName evidence="5">Transcriptional regulator, MarR family</fullName>
    </submittedName>
</protein>
<dbReference type="Gene3D" id="1.10.10.10">
    <property type="entry name" value="Winged helix-like DNA-binding domain superfamily/Winged helix DNA-binding domain"/>
    <property type="match status" value="1"/>
</dbReference>
<dbReference type="PRINTS" id="PR00598">
    <property type="entry name" value="HTHMARR"/>
</dbReference>
<dbReference type="GO" id="GO:0003677">
    <property type="term" value="F:DNA binding"/>
    <property type="evidence" value="ECO:0007669"/>
    <property type="project" value="UniProtKB-KW"/>
</dbReference>
<dbReference type="InterPro" id="IPR036388">
    <property type="entry name" value="WH-like_DNA-bd_sf"/>
</dbReference>
<accession>A0A1M5X2F9</accession>